<proteinExistence type="predicted"/>
<dbReference type="EMBL" id="CAAE01014979">
    <property type="protein sequence ID" value="CAG06798.1"/>
    <property type="molecule type" value="Genomic_DNA"/>
</dbReference>
<dbReference type="KEGG" id="tng:GSTEN00027294G001"/>
<reference evidence="1" key="2">
    <citation type="submission" date="2004-02" db="EMBL/GenBank/DDBJ databases">
        <authorList>
            <consortium name="Genoscope"/>
            <consortium name="Whitehead Institute Centre for Genome Research"/>
        </authorList>
    </citation>
    <scope>NUCLEOTIDE SEQUENCE</scope>
</reference>
<organism evidence="1">
    <name type="scientific">Tetraodon nigroviridis</name>
    <name type="common">Spotted green pufferfish</name>
    <name type="synonym">Chelonodon nigroviridis</name>
    <dbReference type="NCBI Taxonomy" id="99883"/>
    <lineage>
        <taxon>Eukaryota</taxon>
        <taxon>Metazoa</taxon>
        <taxon>Chordata</taxon>
        <taxon>Craniata</taxon>
        <taxon>Vertebrata</taxon>
        <taxon>Euteleostomi</taxon>
        <taxon>Actinopterygii</taxon>
        <taxon>Neopterygii</taxon>
        <taxon>Teleostei</taxon>
        <taxon>Neoteleostei</taxon>
        <taxon>Acanthomorphata</taxon>
        <taxon>Eupercaria</taxon>
        <taxon>Tetraodontiformes</taxon>
        <taxon>Tetradontoidea</taxon>
        <taxon>Tetraodontidae</taxon>
        <taxon>Tetraodon</taxon>
    </lineage>
</organism>
<reference evidence="1" key="1">
    <citation type="journal article" date="2004" name="Nature">
        <title>Genome duplication in the teleost fish Tetraodon nigroviridis reveals the early vertebrate proto-karyotype.</title>
        <authorList>
            <person name="Jaillon O."/>
            <person name="Aury J.-M."/>
            <person name="Brunet F."/>
            <person name="Petit J.-L."/>
            <person name="Stange-Thomann N."/>
            <person name="Mauceli E."/>
            <person name="Bouneau L."/>
            <person name="Fischer C."/>
            <person name="Ozouf-Costaz C."/>
            <person name="Bernot A."/>
            <person name="Nicaud S."/>
            <person name="Jaffe D."/>
            <person name="Fisher S."/>
            <person name="Lutfalla G."/>
            <person name="Dossat C."/>
            <person name="Segurens B."/>
            <person name="Dasilva C."/>
            <person name="Salanoubat M."/>
            <person name="Levy M."/>
            <person name="Boudet N."/>
            <person name="Castellano S."/>
            <person name="Anthouard V."/>
            <person name="Jubin C."/>
            <person name="Castelli V."/>
            <person name="Katinka M."/>
            <person name="Vacherie B."/>
            <person name="Biemont C."/>
            <person name="Skalli Z."/>
            <person name="Cattolico L."/>
            <person name="Poulain J."/>
            <person name="De Berardinis V."/>
            <person name="Cruaud C."/>
            <person name="Duprat S."/>
            <person name="Brottier P."/>
            <person name="Coutanceau J.-P."/>
            <person name="Gouzy J."/>
            <person name="Parra G."/>
            <person name="Lardier G."/>
            <person name="Chapple C."/>
            <person name="McKernan K.J."/>
            <person name="McEwan P."/>
            <person name="Bosak S."/>
            <person name="Kellis M."/>
            <person name="Volff J.-N."/>
            <person name="Guigo R."/>
            <person name="Zody M.C."/>
            <person name="Mesirov J."/>
            <person name="Lindblad-Toh K."/>
            <person name="Birren B."/>
            <person name="Nusbaum C."/>
            <person name="Kahn D."/>
            <person name="Robinson-Rechavi M."/>
            <person name="Laudet V."/>
            <person name="Schachter V."/>
            <person name="Quetier F."/>
            <person name="Saurin W."/>
            <person name="Scarpelli C."/>
            <person name="Wincker P."/>
            <person name="Lander E.S."/>
            <person name="Weissenbach J."/>
            <person name="Roest Crollius H."/>
        </authorList>
    </citation>
    <scope>NUCLEOTIDE SEQUENCE [LARGE SCALE GENOMIC DNA]</scope>
</reference>
<evidence type="ECO:0000313" key="1">
    <source>
        <dbReference type="EMBL" id="CAG06798.1"/>
    </source>
</evidence>
<protein>
    <submittedName>
        <fullName evidence="1">(spotted green pufferfish) hypothetical protein</fullName>
    </submittedName>
</protein>
<name>Q4RXT4_TETNG</name>
<sequence length="56" mass="6374">MQRVCRYRERADGRSARGRARGISATVLNYVHRKSAASQVAFSSYSQKDCKCLQIH</sequence>
<comment type="caution">
    <text evidence="1">The sequence shown here is derived from an EMBL/GenBank/DDBJ whole genome shotgun (WGS) entry which is preliminary data.</text>
</comment>
<dbReference type="AlphaFoldDB" id="Q4RXT4"/>
<gene>
    <name evidence="1" type="ORF">GSTENG00027294001</name>
</gene>
<accession>Q4RXT4</accession>